<name>A0ACB8Z942_9ASTR</name>
<keyword evidence="2" id="KW-1185">Reference proteome</keyword>
<sequence>MWGFQERYRGLGWSLPVISLTCIAIALPNIRMDEVDNLLKCVAEGLLCTHIVEGSLNKASEYVNIQRASATLWDDVEANYK</sequence>
<dbReference type="Proteomes" id="UP001056120">
    <property type="component" value="Linkage Group LG26"/>
</dbReference>
<protein>
    <submittedName>
        <fullName evidence="1">Uncharacterized protein</fullName>
    </submittedName>
</protein>
<comment type="caution">
    <text evidence="1">The sequence shown here is derived from an EMBL/GenBank/DDBJ whole genome shotgun (WGS) entry which is preliminary data.</text>
</comment>
<organism evidence="1 2">
    <name type="scientific">Smallanthus sonchifolius</name>
    <dbReference type="NCBI Taxonomy" id="185202"/>
    <lineage>
        <taxon>Eukaryota</taxon>
        <taxon>Viridiplantae</taxon>
        <taxon>Streptophyta</taxon>
        <taxon>Embryophyta</taxon>
        <taxon>Tracheophyta</taxon>
        <taxon>Spermatophyta</taxon>
        <taxon>Magnoliopsida</taxon>
        <taxon>eudicotyledons</taxon>
        <taxon>Gunneridae</taxon>
        <taxon>Pentapetalae</taxon>
        <taxon>asterids</taxon>
        <taxon>campanulids</taxon>
        <taxon>Asterales</taxon>
        <taxon>Asteraceae</taxon>
        <taxon>Asteroideae</taxon>
        <taxon>Heliantheae alliance</taxon>
        <taxon>Millerieae</taxon>
        <taxon>Smallanthus</taxon>
    </lineage>
</organism>
<evidence type="ECO:0000313" key="2">
    <source>
        <dbReference type="Proteomes" id="UP001056120"/>
    </source>
</evidence>
<evidence type="ECO:0000313" key="1">
    <source>
        <dbReference type="EMBL" id="KAI3694088.1"/>
    </source>
</evidence>
<proteinExistence type="predicted"/>
<reference evidence="2" key="1">
    <citation type="journal article" date="2022" name="Mol. Ecol. Resour.">
        <title>The genomes of chicory, endive, great burdock and yacon provide insights into Asteraceae palaeo-polyploidization history and plant inulin production.</title>
        <authorList>
            <person name="Fan W."/>
            <person name="Wang S."/>
            <person name="Wang H."/>
            <person name="Wang A."/>
            <person name="Jiang F."/>
            <person name="Liu H."/>
            <person name="Zhao H."/>
            <person name="Xu D."/>
            <person name="Zhang Y."/>
        </authorList>
    </citation>
    <scope>NUCLEOTIDE SEQUENCE [LARGE SCALE GENOMIC DNA]</scope>
    <source>
        <strain evidence="2">cv. Yunnan</strain>
    </source>
</reference>
<accession>A0ACB8Z942</accession>
<reference evidence="1 2" key="2">
    <citation type="journal article" date="2022" name="Mol. Ecol. Resour.">
        <title>The genomes of chicory, endive, great burdock and yacon provide insights into Asteraceae paleo-polyploidization history and plant inulin production.</title>
        <authorList>
            <person name="Fan W."/>
            <person name="Wang S."/>
            <person name="Wang H."/>
            <person name="Wang A."/>
            <person name="Jiang F."/>
            <person name="Liu H."/>
            <person name="Zhao H."/>
            <person name="Xu D."/>
            <person name="Zhang Y."/>
        </authorList>
    </citation>
    <scope>NUCLEOTIDE SEQUENCE [LARGE SCALE GENOMIC DNA]</scope>
    <source>
        <strain evidence="2">cv. Yunnan</strain>
        <tissue evidence="1">Leaves</tissue>
    </source>
</reference>
<dbReference type="EMBL" id="CM042043">
    <property type="protein sequence ID" value="KAI3694088.1"/>
    <property type="molecule type" value="Genomic_DNA"/>
</dbReference>
<gene>
    <name evidence="1" type="ORF">L1987_77047</name>
</gene>